<dbReference type="EMBL" id="KZ613871">
    <property type="protein sequence ID" value="PMD53795.1"/>
    <property type="molecule type" value="Genomic_DNA"/>
</dbReference>
<dbReference type="RefSeq" id="XP_024730699.1">
    <property type="nucleotide sequence ID" value="XM_024881430.1"/>
</dbReference>
<feature type="region of interest" description="Disordered" evidence="1">
    <location>
        <begin position="323"/>
        <end position="347"/>
    </location>
</feature>
<feature type="compositionally biased region" description="Polar residues" evidence="1">
    <location>
        <begin position="332"/>
        <end position="342"/>
    </location>
</feature>
<feature type="region of interest" description="Disordered" evidence="1">
    <location>
        <begin position="142"/>
        <end position="192"/>
    </location>
</feature>
<dbReference type="GeneID" id="36589507"/>
<name>A0A2J6SSM9_9HELO</name>
<feature type="compositionally biased region" description="Polar residues" evidence="1">
    <location>
        <begin position="478"/>
        <end position="494"/>
    </location>
</feature>
<feature type="compositionally biased region" description="Basic and acidic residues" evidence="1">
    <location>
        <begin position="159"/>
        <end position="168"/>
    </location>
</feature>
<evidence type="ECO:0000256" key="1">
    <source>
        <dbReference type="SAM" id="MobiDB-lite"/>
    </source>
</evidence>
<reference evidence="2 3" key="1">
    <citation type="submission" date="2016-04" db="EMBL/GenBank/DDBJ databases">
        <title>A degradative enzymes factory behind the ericoid mycorrhizal symbiosis.</title>
        <authorList>
            <consortium name="DOE Joint Genome Institute"/>
            <person name="Martino E."/>
            <person name="Morin E."/>
            <person name="Grelet G."/>
            <person name="Kuo A."/>
            <person name="Kohler A."/>
            <person name="Daghino S."/>
            <person name="Barry K."/>
            <person name="Choi C."/>
            <person name="Cichocki N."/>
            <person name="Clum A."/>
            <person name="Copeland A."/>
            <person name="Hainaut M."/>
            <person name="Haridas S."/>
            <person name="Labutti K."/>
            <person name="Lindquist E."/>
            <person name="Lipzen A."/>
            <person name="Khouja H.-R."/>
            <person name="Murat C."/>
            <person name="Ohm R."/>
            <person name="Olson A."/>
            <person name="Spatafora J."/>
            <person name="Veneault-Fourrey C."/>
            <person name="Henrissat B."/>
            <person name="Grigoriev I."/>
            <person name="Martin F."/>
            <person name="Perotto S."/>
        </authorList>
    </citation>
    <scope>NUCLEOTIDE SEQUENCE [LARGE SCALE GENOMIC DNA]</scope>
    <source>
        <strain evidence="2 3">E</strain>
    </source>
</reference>
<organism evidence="2 3">
    <name type="scientific">Hyaloscypha bicolor E</name>
    <dbReference type="NCBI Taxonomy" id="1095630"/>
    <lineage>
        <taxon>Eukaryota</taxon>
        <taxon>Fungi</taxon>
        <taxon>Dikarya</taxon>
        <taxon>Ascomycota</taxon>
        <taxon>Pezizomycotina</taxon>
        <taxon>Leotiomycetes</taxon>
        <taxon>Helotiales</taxon>
        <taxon>Hyaloscyphaceae</taxon>
        <taxon>Hyaloscypha</taxon>
        <taxon>Hyaloscypha bicolor</taxon>
    </lineage>
</organism>
<accession>A0A2J6SSM9</accession>
<feature type="compositionally biased region" description="Polar residues" evidence="1">
    <location>
        <begin position="431"/>
        <end position="443"/>
    </location>
</feature>
<feature type="compositionally biased region" description="Polar residues" evidence="1">
    <location>
        <begin position="170"/>
        <end position="190"/>
    </location>
</feature>
<gene>
    <name evidence="2" type="ORF">K444DRAFT_618987</name>
</gene>
<sequence length="547" mass="62385">MKVELISFVLESQNDPKYFVPNGVTPLLPLKVLNPRRTSRGWSVDCFIARFERFERIFKGGYERWPNPVAWLEAEIDREECQNQTMRPWKLVVEEGEKEPKEPPVICWETLQRLKWFTSENYSQYPKPMFPLKPQPLKLHDIISPNSISPREPKRAKKDRKEREKAAKETITTAGLTGNDTSSGSTNQPATRRAWDKNLDDIHSGYTGDESDLASPISRKRKYNDDSRPQFTHYIDSDGEQFPTLKQLQHLHHIKQEKVVRCGPEEYLCGVSGREDKREKQWQKKRARYQSSPAPKFRMPPTMDMTPAPRLVEDKEYQLPIQPRSNAIPFKTPSSGPAQKSGSRGARRHHIFTTSSQEGDSDIEVIQTCDLPRPTTLKPQHISPTKSSASSSSRGNHSSTSMQERLNAFEHQHKIPNKEFNARYYDRLRSPSASSPEPQQNIHPNVIPDSKYNSHLHPMSGSSLEQDQLYPTIEFSPSLHTNDHSPSNKRSSQRIIEVVNLESPEPEARQGGAERSGSSPAEHRFNVSIASTETGFSGTSFKLDGRP</sequence>
<dbReference type="AlphaFoldDB" id="A0A2J6SSM9"/>
<feature type="region of interest" description="Disordered" evidence="1">
    <location>
        <begin position="429"/>
        <end position="547"/>
    </location>
</feature>
<keyword evidence="3" id="KW-1185">Reference proteome</keyword>
<dbReference type="InParanoid" id="A0A2J6SSM9"/>
<evidence type="ECO:0000313" key="2">
    <source>
        <dbReference type="EMBL" id="PMD53795.1"/>
    </source>
</evidence>
<feature type="compositionally biased region" description="Low complexity" evidence="1">
    <location>
        <begin position="383"/>
        <end position="401"/>
    </location>
</feature>
<feature type="region of interest" description="Disordered" evidence="1">
    <location>
        <begin position="373"/>
        <end position="402"/>
    </location>
</feature>
<evidence type="ECO:0000313" key="3">
    <source>
        <dbReference type="Proteomes" id="UP000235371"/>
    </source>
</evidence>
<proteinExistence type="predicted"/>
<protein>
    <submittedName>
        <fullName evidence="2">Uncharacterized protein</fullName>
    </submittedName>
</protein>
<feature type="compositionally biased region" description="Polar residues" evidence="1">
    <location>
        <begin position="528"/>
        <end position="540"/>
    </location>
</feature>
<dbReference type="OrthoDB" id="3559946at2759"/>
<dbReference type="Proteomes" id="UP000235371">
    <property type="component" value="Unassembled WGS sequence"/>
</dbReference>